<dbReference type="PANTHER" id="PTHR13817:SF73">
    <property type="entry name" value="FIBRONECTIN TYPE-III DOMAIN-CONTAINING PROTEIN"/>
    <property type="match status" value="1"/>
</dbReference>
<feature type="compositionally biased region" description="Low complexity" evidence="2">
    <location>
        <begin position="183"/>
        <end position="197"/>
    </location>
</feature>
<dbReference type="InterPro" id="IPR003961">
    <property type="entry name" value="FN3_dom"/>
</dbReference>
<dbReference type="Gene3D" id="2.60.40.10">
    <property type="entry name" value="Immunoglobulins"/>
    <property type="match status" value="4"/>
</dbReference>
<dbReference type="SUPFAM" id="SSF49265">
    <property type="entry name" value="Fibronectin type III"/>
    <property type="match status" value="3"/>
</dbReference>
<feature type="domain" description="Fibronectin type-III" evidence="3">
    <location>
        <begin position="533"/>
        <end position="621"/>
    </location>
</feature>
<accession>A0A6J5YI93</accession>
<dbReference type="PANTHER" id="PTHR13817">
    <property type="entry name" value="TITIN"/>
    <property type="match status" value="1"/>
</dbReference>
<feature type="domain" description="Fibronectin type-III" evidence="3">
    <location>
        <begin position="438"/>
        <end position="532"/>
    </location>
</feature>
<reference evidence="4" key="1">
    <citation type="submission" date="2020-05" db="EMBL/GenBank/DDBJ databases">
        <authorList>
            <person name="Chiriac C."/>
            <person name="Salcher M."/>
            <person name="Ghai R."/>
            <person name="Kavagutti S V."/>
        </authorList>
    </citation>
    <scope>NUCLEOTIDE SEQUENCE</scope>
</reference>
<feature type="region of interest" description="Disordered" evidence="2">
    <location>
        <begin position="183"/>
        <end position="204"/>
    </location>
</feature>
<organism evidence="4">
    <name type="scientific">freshwater metagenome</name>
    <dbReference type="NCBI Taxonomy" id="449393"/>
    <lineage>
        <taxon>unclassified sequences</taxon>
        <taxon>metagenomes</taxon>
        <taxon>ecological metagenomes</taxon>
    </lineage>
</organism>
<dbReference type="SMART" id="SM00135">
    <property type="entry name" value="LY"/>
    <property type="match status" value="4"/>
</dbReference>
<dbReference type="EMBL" id="CAEMXZ010000153">
    <property type="protein sequence ID" value="CAB4324466.1"/>
    <property type="molecule type" value="Genomic_DNA"/>
</dbReference>
<dbReference type="SMART" id="SM00060">
    <property type="entry name" value="FN3"/>
    <property type="match status" value="5"/>
</dbReference>
<protein>
    <submittedName>
        <fullName evidence="4">Unannotated protein</fullName>
    </submittedName>
</protein>
<sequence>MQPKLFHRTTAMLVGAAMLLGATLVASPAATAIQAPSGYALTFVSISPNNVSGPEGVAVDANGTLYIANTSQYNALKVTANGTTTQVAGMGDSGQSTAGPALDSLFGQLQGVAADSNGNFYLTEMSAGQIVKVTSGGTLSFIGSGFSSPRGIIFDSSGNLYIADTGNHKVKKMTPGGTITTIAGTGTAGAPTEGTATSSALRSPSGVAVDSSGNVYIADSGNHRIEKVTPEGVLSIIAGTGTSGAPTAGAATSSNLNYPRGVAVDASGNVFIADTLNNRIEKVTPGGILSIIAGTGTSGAPTVGDGASSKLWNPSGIAVDSNGIVYVADTGNSKIEKLVSSVSAPAAPTALSATPGDTTASVSFTASSDGGGAITKYQYTTNDGGSWTDAAAGTTSPLSITGLTNGTTYNIKIRAYNSAGGGAASSAVSVTPTAAVSAPSAPTSLGATPGAGSASITFTAGFNGGGEITKYQYTTNDGGSWTDAAAGTTSPLSITGLTNGTTYNIKIRAYNSAGGGSASASAVSVTPRTTPSAPTALFATPGNGSATISFTPGFDGGSSILRYAYSTDGGSNWDYLGLGDGSPQTITGLTNGTSYSIRLKAINLVGGGASSTDVPVTPRSVPWSPLLLEAIDGDTSASIVFTPGSDGGSAITKYQYQLDGGAWVDAVGTTSPIRISGLTNFTTYTVRLRAVNAAGAGSSVGWILTRPKSGGPTIGVAYSSGKQGAFVGFAFDRPAGSTLVGFTVRAYAKGTTTVVSSCQTLPNGRSCYIPSLTSGTEYDIRVQAYFTFAGETKVRASIESATSRVRVNS</sequence>
<dbReference type="SUPFAM" id="SSF101898">
    <property type="entry name" value="NHL repeat"/>
    <property type="match status" value="1"/>
</dbReference>
<dbReference type="CDD" id="cd00063">
    <property type="entry name" value="FN3"/>
    <property type="match status" value="4"/>
</dbReference>
<feature type="domain" description="Fibronectin type-III" evidence="3">
    <location>
        <begin position="344"/>
        <end position="436"/>
    </location>
</feature>
<dbReference type="InterPro" id="IPR036116">
    <property type="entry name" value="FN3_sf"/>
</dbReference>
<feature type="domain" description="Fibronectin type-III" evidence="3">
    <location>
        <begin position="622"/>
        <end position="710"/>
    </location>
</feature>
<keyword evidence="1" id="KW-0677">Repeat</keyword>
<evidence type="ECO:0000313" key="4">
    <source>
        <dbReference type="EMBL" id="CAB4324466.1"/>
    </source>
</evidence>
<dbReference type="AlphaFoldDB" id="A0A6J5YI93"/>
<dbReference type="InterPro" id="IPR011042">
    <property type="entry name" value="6-blade_b-propeller_TolB-like"/>
</dbReference>
<dbReference type="Pfam" id="PF00041">
    <property type="entry name" value="fn3"/>
    <property type="match status" value="2"/>
</dbReference>
<evidence type="ECO:0000259" key="3">
    <source>
        <dbReference type="PROSITE" id="PS50853"/>
    </source>
</evidence>
<evidence type="ECO:0000256" key="2">
    <source>
        <dbReference type="SAM" id="MobiDB-lite"/>
    </source>
</evidence>
<dbReference type="InterPro" id="IPR050964">
    <property type="entry name" value="Striated_Muscle_Regulatory"/>
</dbReference>
<gene>
    <name evidence="4" type="ORF">UFOPK1392_02237</name>
</gene>
<dbReference type="InterPro" id="IPR001258">
    <property type="entry name" value="NHL_repeat"/>
</dbReference>
<dbReference type="PROSITE" id="PS50853">
    <property type="entry name" value="FN3"/>
    <property type="match status" value="4"/>
</dbReference>
<dbReference type="InterPro" id="IPR000033">
    <property type="entry name" value="LDLR_classB_rpt"/>
</dbReference>
<name>A0A6J5YI93_9ZZZZ</name>
<proteinExistence type="predicted"/>
<dbReference type="PROSITE" id="PS51125">
    <property type="entry name" value="NHL"/>
    <property type="match status" value="3"/>
</dbReference>
<evidence type="ECO:0000256" key="1">
    <source>
        <dbReference type="ARBA" id="ARBA00022737"/>
    </source>
</evidence>
<dbReference type="InterPro" id="IPR013783">
    <property type="entry name" value="Ig-like_fold"/>
</dbReference>
<dbReference type="Gene3D" id="2.120.10.30">
    <property type="entry name" value="TolB, C-terminal domain"/>
    <property type="match status" value="3"/>
</dbReference>
<dbReference type="Pfam" id="PF01436">
    <property type="entry name" value="NHL"/>
    <property type="match status" value="4"/>
</dbReference>